<evidence type="ECO:0000313" key="9">
    <source>
        <dbReference type="EMBL" id="MBO6970832.1"/>
    </source>
</evidence>
<dbReference type="GO" id="GO:0008311">
    <property type="term" value="F:double-stranded DNA 3'-5' DNA exonuclease activity"/>
    <property type="evidence" value="ECO:0007669"/>
    <property type="project" value="UniProtKB-EC"/>
</dbReference>
<organism evidence="9 10">
    <name type="scientific">Prochlorococcus marinus CUG1433</name>
    <dbReference type="NCBI Taxonomy" id="2774506"/>
    <lineage>
        <taxon>Bacteria</taxon>
        <taxon>Bacillati</taxon>
        <taxon>Cyanobacteriota</taxon>
        <taxon>Cyanophyceae</taxon>
        <taxon>Synechococcales</taxon>
        <taxon>Prochlorococcaceae</taxon>
        <taxon>Prochlorococcus</taxon>
    </lineage>
</organism>
<feature type="binding site" evidence="6">
    <location>
        <position position="255"/>
    </location>
    <ligand>
        <name>Mg(2+)</name>
        <dbReference type="ChEBI" id="CHEBI:18420"/>
        <label>1</label>
    </ligand>
</feature>
<sequence>MLIATWNVNSIRTRLSQIIDWMNKVSPDILCFQETKVMDDSFPVEPFEKLGYSVEVYGQKSYNGVAIVSKIKAENINKGFYGCTDFDQNFDTFLDQKRLISADINGIKIINVYVPNGSSLESDKFEYKINWLKCLSSFLDDQEKKGKPICLVGDFNIAPSNLDIHDPKKYEGGIMASKIERNELDNVLKGRLIDSFRIFEKNTGHWSWWDYRNNSYELNKGWRIDHIYISKELSSKLKSCVIDSSLRANLRPSDHAPVMIDLNLNDINEDFFEDEDNFFEI</sequence>
<feature type="active site" description="Proton acceptor" evidence="5">
    <location>
        <position position="255"/>
    </location>
</feature>
<dbReference type="EMBL" id="JAEPLN010000001">
    <property type="protein sequence ID" value="MBO6970832.1"/>
    <property type="molecule type" value="Genomic_DNA"/>
</dbReference>
<feature type="domain" description="Endonuclease/exonuclease/phosphatase" evidence="8">
    <location>
        <begin position="4"/>
        <end position="255"/>
    </location>
</feature>
<dbReference type="AlphaFoldDB" id="A0A9D9G1H5"/>
<keyword evidence="6" id="KW-0464">Manganese</keyword>
<dbReference type="EC" id="3.1.11.2" evidence="9"/>
<reference evidence="9" key="1">
    <citation type="journal article" date="2021" name="Front. Mar. Sci.">
        <title>Genomes of Diverse Isolates of Prochlorococcus High-Light-Adapted Clade II in the Western Pacific Ocean.</title>
        <authorList>
            <person name="Yan W."/>
            <person name="Feng X."/>
            <person name="Zhang W."/>
            <person name="Nawaz M.Z."/>
            <person name="Luo T."/>
            <person name="Zhang R."/>
            <person name="Jiao N."/>
        </authorList>
    </citation>
    <scope>NUCLEOTIDE SEQUENCE</scope>
    <source>
        <strain evidence="9">CUG1433</strain>
    </source>
</reference>
<protein>
    <submittedName>
        <fullName evidence="9">Exodeoxyribonuclease III</fullName>
        <ecNumber evidence="9">3.1.11.2</ecNumber>
    </submittedName>
</protein>
<dbReference type="InterPro" id="IPR004808">
    <property type="entry name" value="AP_endonuc_1"/>
</dbReference>
<feature type="site" description="Important for catalytic activity" evidence="7">
    <location>
        <position position="225"/>
    </location>
</feature>
<dbReference type="InterPro" id="IPR005135">
    <property type="entry name" value="Endo/exonuclease/phosphatase"/>
</dbReference>
<feature type="active site" evidence="5">
    <location>
        <position position="113"/>
    </location>
</feature>
<feature type="site" description="Interaction with DNA substrate" evidence="7">
    <location>
        <position position="255"/>
    </location>
</feature>
<dbReference type="GO" id="GO:0046872">
    <property type="term" value="F:metal ion binding"/>
    <property type="evidence" value="ECO:0007669"/>
    <property type="project" value="UniProtKB-KW"/>
</dbReference>
<dbReference type="NCBIfam" id="TIGR00195">
    <property type="entry name" value="exoDNase_III"/>
    <property type="match status" value="1"/>
</dbReference>
<feature type="site" description="Transition state stabilizer" evidence="7">
    <location>
        <position position="156"/>
    </location>
</feature>
<evidence type="ECO:0000313" key="10">
    <source>
        <dbReference type="Proteomes" id="UP000668060"/>
    </source>
</evidence>
<evidence type="ECO:0000256" key="6">
    <source>
        <dbReference type="PIRSR" id="PIRSR604808-2"/>
    </source>
</evidence>
<feature type="binding site" evidence="6">
    <location>
        <position position="154"/>
    </location>
    <ligand>
        <name>Mg(2+)</name>
        <dbReference type="ChEBI" id="CHEBI:18420"/>
        <label>1</label>
    </ligand>
</feature>
<feature type="binding site" evidence="6">
    <location>
        <position position="7"/>
    </location>
    <ligand>
        <name>Mg(2+)</name>
        <dbReference type="ChEBI" id="CHEBI:18420"/>
        <label>1</label>
    </ligand>
</feature>
<feature type="binding site" evidence="6">
    <location>
        <position position="156"/>
    </location>
    <ligand>
        <name>Mg(2+)</name>
        <dbReference type="ChEBI" id="CHEBI:18420"/>
        <label>1</label>
    </ligand>
</feature>
<evidence type="ECO:0000256" key="2">
    <source>
        <dbReference type="ARBA" id="ARBA00022723"/>
    </source>
</evidence>
<comment type="caution">
    <text evidence="9">The sequence shown here is derived from an EMBL/GenBank/DDBJ whole genome shotgun (WGS) entry which is preliminary data.</text>
</comment>
<comment type="cofactor">
    <cofactor evidence="6">
        <name>Mg(2+)</name>
        <dbReference type="ChEBI" id="CHEBI:18420"/>
    </cofactor>
    <cofactor evidence="6">
        <name>Mn(2+)</name>
        <dbReference type="ChEBI" id="CHEBI:29035"/>
    </cofactor>
    <text evidence="6">Probably binds two magnesium or manganese ions per subunit.</text>
</comment>
<proteinExistence type="inferred from homology"/>
<dbReference type="GO" id="GO:0006281">
    <property type="term" value="P:DNA repair"/>
    <property type="evidence" value="ECO:0007669"/>
    <property type="project" value="InterPro"/>
</dbReference>
<dbReference type="CDD" id="cd09086">
    <property type="entry name" value="ExoIII-like_AP-endo"/>
    <property type="match status" value="1"/>
</dbReference>
<gene>
    <name evidence="9" type="primary">xth</name>
    <name evidence="9" type="ORF">JJ842_02735</name>
</gene>
<evidence type="ECO:0000256" key="7">
    <source>
        <dbReference type="PIRSR" id="PIRSR604808-3"/>
    </source>
</evidence>
<evidence type="ECO:0000256" key="5">
    <source>
        <dbReference type="PIRSR" id="PIRSR604808-1"/>
    </source>
</evidence>
<dbReference type="PANTHER" id="PTHR43250:SF2">
    <property type="entry name" value="EXODEOXYRIBONUCLEASE III"/>
    <property type="match status" value="1"/>
</dbReference>
<dbReference type="PROSITE" id="PS51435">
    <property type="entry name" value="AP_NUCLEASE_F1_4"/>
    <property type="match status" value="1"/>
</dbReference>
<keyword evidence="2 6" id="KW-0479">Metal-binding</keyword>
<dbReference type="Pfam" id="PF03372">
    <property type="entry name" value="Exo_endo_phos"/>
    <property type="match status" value="1"/>
</dbReference>
<evidence type="ECO:0000256" key="4">
    <source>
        <dbReference type="ARBA" id="ARBA00022842"/>
    </source>
</evidence>
<feature type="binding site" evidence="6">
    <location>
        <position position="254"/>
    </location>
    <ligand>
        <name>Mg(2+)</name>
        <dbReference type="ChEBI" id="CHEBI:18420"/>
        <label>1</label>
    </ligand>
</feature>
<name>A0A9D9G1H5_PROMR</name>
<dbReference type="Gene3D" id="3.60.10.10">
    <property type="entry name" value="Endonuclease/exonuclease/phosphatase"/>
    <property type="match status" value="1"/>
</dbReference>
<dbReference type="SUPFAM" id="SSF56219">
    <property type="entry name" value="DNase I-like"/>
    <property type="match status" value="1"/>
</dbReference>
<evidence type="ECO:0000256" key="3">
    <source>
        <dbReference type="ARBA" id="ARBA00022801"/>
    </source>
</evidence>
<dbReference type="PANTHER" id="PTHR43250">
    <property type="entry name" value="EXODEOXYRIBONUCLEASE III"/>
    <property type="match status" value="1"/>
</dbReference>
<keyword evidence="4 6" id="KW-0460">Magnesium</keyword>
<feature type="active site" description="Proton donor/acceptor" evidence="5">
    <location>
        <position position="154"/>
    </location>
</feature>
<dbReference type="InterPro" id="IPR037493">
    <property type="entry name" value="ExoIII-like"/>
</dbReference>
<comment type="similarity">
    <text evidence="1">Belongs to the DNA repair enzymes AP/ExoA family.</text>
</comment>
<dbReference type="NCBIfam" id="TIGR00633">
    <property type="entry name" value="xth"/>
    <property type="match status" value="1"/>
</dbReference>
<dbReference type="Proteomes" id="UP000668060">
    <property type="component" value="Unassembled WGS sequence"/>
</dbReference>
<feature type="binding site" evidence="6">
    <location>
        <position position="34"/>
    </location>
    <ligand>
        <name>Mg(2+)</name>
        <dbReference type="ChEBI" id="CHEBI:18420"/>
        <label>1</label>
    </ligand>
</feature>
<dbReference type="InterPro" id="IPR036691">
    <property type="entry name" value="Endo/exonu/phosph_ase_sf"/>
</dbReference>
<accession>A0A9D9G1H5</accession>
<keyword evidence="3 9" id="KW-0378">Hydrolase</keyword>
<evidence type="ECO:0000259" key="8">
    <source>
        <dbReference type="Pfam" id="PF03372"/>
    </source>
</evidence>
<evidence type="ECO:0000256" key="1">
    <source>
        <dbReference type="ARBA" id="ARBA00007092"/>
    </source>
</evidence>